<evidence type="ECO:0000313" key="2">
    <source>
        <dbReference type="EnsemblMetazoa" id="PPA43586.1"/>
    </source>
</evidence>
<dbReference type="AlphaFoldDB" id="A0A2A6C927"/>
<reference evidence="2" key="2">
    <citation type="submission" date="2022-06" db="UniProtKB">
        <authorList>
            <consortium name="EnsemblMetazoa"/>
        </authorList>
    </citation>
    <scope>IDENTIFICATION</scope>
    <source>
        <strain evidence="2">PS312</strain>
    </source>
</reference>
<accession>A0A8R1Z5Z2</accession>
<evidence type="ECO:0000256" key="1">
    <source>
        <dbReference type="SAM" id="MobiDB-lite"/>
    </source>
</evidence>
<feature type="compositionally biased region" description="Basic residues" evidence="1">
    <location>
        <begin position="15"/>
        <end position="33"/>
    </location>
</feature>
<keyword evidence="3" id="KW-1185">Reference proteome</keyword>
<gene>
    <name evidence="2" type="primary">WBGene00281955</name>
</gene>
<protein>
    <submittedName>
        <fullName evidence="2">Uncharacterized protein</fullName>
    </submittedName>
</protein>
<proteinExistence type="predicted"/>
<accession>A0A2A6C927</accession>
<dbReference type="Proteomes" id="UP000005239">
    <property type="component" value="Unassembled WGS sequence"/>
</dbReference>
<evidence type="ECO:0000313" key="3">
    <source>
        <dbReference type="Proteomes" id="UP000005239"/>
    </source>
</evidence>
<feature type="region of interest" description="Disordered" evidence="1">
    <location>
        <begin position="1"/>
        <end position="75"/>
    </location>
</feature>
<name>A0A2A6C927_PRIPA</name>
<feature type="compositionally biased region" description="Basic residues" evidence="1">
    <location>
        <begin position="55"/>
        <end position="64"/>
    </location>
</feature>
<organism evidence="2 3">
    <name type="scientific">Pristionchus pacificus</name>
    <name type="common">Parasitic nematode worm</name>
    <dbReference type="NCBI Taxonomy" id="54126"/>
    <lineage>
        <taxon>Eukaryota</taxon>
        <taxon>Metazoa</taxon>
        <taxon>Ecdysozoa</taxon>
        <taxon>Nematoda</taxon>
        <taxon>Chromadorea</taxon>
        <taxon>Rhabditida</taxon>
        <taxon>Rhabditina</taxon>
        <taxon>Diplogasteromorpha</taxon>
        <taxon>Diplogasteroidea</taxon>
        <taxon>Neodiplogasteridae</taxon>
        <taxon>Pristionchus</taxon>
    </lineage>
</organism>
<reference evidence="3" key="1">
    <citation type="journal article" date="2008" name="Nat. Genet.">
        <title>The Pristionchus pacificus genome provides a unique perspective on nematode lifestyle and parasitism.</title>
        <authorList>
            <person name="Dieterich C."/>
            <person name="Clifton S.W."/>
            <person name="Schuster L.N."/>
            <person name="Chinwalla A."/>
            <person name="Delehaunty K."/>
            <person name="Dinkelacker I."/>
            <person name="Fulton L."/>
            <person name="Fulton R."/>
            <person name="Godfrey J."/>
            <person name="Minx P."/>
            <person name="Mitreva M."/>
            <person name="Roeseler W."/>
            <person name="Tian H."/>
            <person name="Witte H."/>
            <person name="Yang S.P."/>
            <person name="Wilson R.K."/>
            <person name="Sommer R.J."/>
        </authorList>
    </citation>
    <scope>NUCLEOTIDE SEQUENCE [LARGE SCALE GENOMIC DNA]</scope>
    <source>
        <strain evidence="3">PS312</strain>
    </source>
</reference>
<sequence>MRGVMEEMNGNPKPLGKRRHPICRAREARKKPKVAPGDGGKNSRKEDTLVSVVRVKTKHAHQKPVWRWDAPGSAE</sequence>
<dbReference type="EnsemblMetazoa" id="PPA43586.1">
    <property type="protein sequence ID" value="PPA43586.1"/>
    <property type="gene ID" value="WBGene00281955"/>
</dbReference>